<organism evidence="1 2">
    <name type="scientific">Flavobacterium aciduliphilum</name>
    <dbReference type="NCBI Taxonomy" id="1101402"/>
    <lineage>
        <taxon>Bacteria</taxon>
        <taxon>Pseudomonadati</taxon>
        <taxon>Bacteroidota</taxon>
        <taxon>Flavobacteriia</taxon>
        <taxon>Flavobacteriales</taxon>
        <taxon>Flavobacteriaceae</taxon>
        <taxon>Flavobacterium</taxon>
    </lineage>
</organism>
<comment type="caution">
    <text evidence="1">The sequence shown here is derived from an EMBL/GenBank/DDBJ whole genome shotgun (WGS) entry which is preliminary data.</text>
</comment>
<dbReference type="AlphaFoldDB" id="A0A328YI59"/>
<evidence type="ECO:0000313" key="1">
    <source>
        <dbReference type="EMBL" id="RAR73721.1"/>
    </source>
</evidence>
<gene>
    <name evidence="1" type="ORF">CLV55_10340</name>
</gene>
<name>A0A328YI59_9FLAO</name>
<keyword evidence="2" id="KW-1185">Reference proteome</keyword>
<protein>
    <submittedName>
        <fullName evidence="1">Uncharacterized protein</fullName>
    </submittedName>
</protein>
<dbReference type="EMBL" id="QLSZ01000003">
    <property type="protein sequence ID" value="RAR73721.1"/>
    <property type="molecule type" value="Genomic_DNA"/>
</dbReference>
<evidence type="ECO:0000313" key="2">
    <source>
        <dbReference type="Proteomes" id="UP000248840"/>
    </source>
</evidence>
<accession>A0A328YI59</accession>
<proteinExistence type="predicted"/>
<sequence length="152" mass="18286">MVNTIEKHRMLRLDLLEQVTINNDSSKGYYFYSYPQDWPNGFMFADFKTQFILLKDDNQKIIYLYDDFYQRVKLMYSCLELNTEDCYIMNDLESFFKTNKSIKLISTDSPFNPYLFAQQYQFQVIEKPFEISVIEASILNMYRVEKGKNNDN</sequence>
<dbReference type="RefSeq" id="WP_112112525.1">
    <property type="nucleotide sequence ID" value="NZ_QLSZ01000003.1"/>
</dbReference>
<dbReference type="Proteomes" id="UP000248840">
    <property type="component" value="Unassembled WGS sequence"/>
</dbReference>
<reference evidence="1 2" key="1">
    <citation type="submission" date="2018-06" db="EMBL/GenBank/DDBJ databases">
        <title>Genomic Encyclopedia of Archaeal and Bacterial Type Strains, Phase II (KMG-II): from individual species to whole genera.</title>
        <authorList>
            <person name="Goeker M."/>
        </authorList>
    </citation>
    <scope>NUCLEOTIDE SEQUENCE [LARGE SCALE GENOMIC DNA]</scope>
    <source>
        <strain evidence="1 2">DSM 25663</strain>
    </source>
</reference>